<dbReference type="Proteomes" id="UP000732193">
    <property type="component" value="Unassembled WGS sequence"/>
</dbReference>
<evidence type="ECO:0000313" key="3">
    <source>
        <dbReference type="Proteomes" id="UP000732193"/>
    </source>
</evidence>
<reference evidence="2 3" key="1">
    <citation type="submission" date="2021-01" db="EMBL/GenBank/DDBJ databases">
        <title>Diatom-associated Roseobacters Show Island Model of Population Structure.</title>
        <authorList>
            <person name="Qu L."/>
            <person name="Feng X."/>
            <person name="Chen Y."/>
            <person name="Li L."/>
            <person name="Wang X."/>
            <person name="Hu Z."/>
            <person name="Wang H."/>
            <person name="Luo H."/>
        </authorList>
    </citation>
    <scope>NUCLEOTIDE SEQUENCE [LARGE SCALE GENOMIC DNA]</scope>
    <source>
        <strain evidence="2 3">TR60-84</strain>
    </source>
</reference>
<evidence type="ECO:0000313" key="2">
    <source>
        <dbReference type="EMBL" id="MBM1713205.1"/>
    </source>
</evidence>
<keyword evidence="1" id="KW-0732">Signal</keyword>
<name>A0AAE3B658_9RHOB</name>
<evidence type="ECO:0000256" key="1">
    <source>
        <dbReference type="SAM" id="SignalP"/>
    </source>
</evidence>
<organism evidence="2 3">
    <name type="scientific">Sulfitobacter geojensis</name>
    <dbReference type="NCBI Taxonomy" id="1342299"/>
    <lineage>
        <taxon>Bacteria</taxon>
        <taxon>Pseudomonadati</taxon>
        <taxon>Pseudomonadota</taxon>
        <taxon>Alphaproteobacteria</taxon>
        <taxon>Rhodobacterales</taxon>
        <taxon>Roseobacteraceae</taxon>
        <taxon>Sulfitobacter</taxon>
    </lineage>
</organism>
<gene>
    <name evidence="2" type="ORF">JQV55_06505</name>
</gene>
<dbReference type="AlphaFoldDB" id="A0AAE3B658"/>
<dbReference type="EMBL" id="JAFBRM010000001">
    <property type="protein sequence ID" value="MBM1713205.1"/>
    <property type="molecule type" value="Genomic_DNA"/>
</dbReference>
<feature type="signal peptide" evidence="1">
    <location>
        <begin position="1"/>
        <end position="19"/>
    </location>
</feature>
<feature type="chain" id="PRO_5042170086" description="Adenylosuccinate lyase" evidence="1">
    <location>
        <begin position="20"/>
        <end position="53"/>
    </location>
</feature>
<accession>A0AAE3B658</accession>
<dbReference type="RefSeq" id="WP_203241623.1">
    <property type="nucleotide sequence ID" value="NZ_JAFBRH010000001.1"/>
</dbReference>
<sequence length="53" mass="5446">MKIKTLVLSLALTAAPALAFAEGCNHVKEKQAMSCATGTSYDSGTQSCLPVST</sequence>
<evidence type="ECO:0008006" key="4">
    <source>
        <dbReference type="Google" id="ProtNLM"/>
    </source>
</evidence>
<comment type="caution">
    <text evidence="2">The sequence shown here is derived from an EMBL/GenBank/DDBJ whole genome shotgun (WGS) entry which is preliminary data.</text>
</comment>
<protein>
    <recommendedName>
        <fullName evidence="4">Adenylosuccinate lyase</fullName>
    </recommendedName>
</protein>
<proteinExistence type="predicted"/>
<keyword evidence="3" id="KW-1185">Reference proteome</keyword>